<dbReference type="InterPro" id="IPR014044">
    <property type="entry name" value="CAP_dom"/>
</dbReference>
<dbReference type="Pfam" id="PF00188">
    <property type="entry name" value="CAP"/>
    <property type="match status" value="1"/>
</dbReference>
<protein>
    <recommendedName>
        <fullName evidence="2">SCP domain-containing protein</fullName>
    </recommendedName>
</protein>
<feature type="signal peptide" evidence="1">
    <location>
        <begin position="1"/>
        <end position="28"/>
    </location>
</feature>
<dbReference type="InterPro" id="IPR002413">
    <property type="entry name" value="V5_allergen-like"/>
</dbReference>
<dbReference type="SMART" id="SM00198">
    <property type="entry name" value="SCP"/>
    <property type="match status" value="1"/>
</dbReference>
<dbReference type="GO" id="GO:0005576">
    <property type="term" value="C:extracellular region"/>
    <property type="evidence" value="ECO:0007669"/>
    <property type="project" value="UniProtKB-SubCell"/>
</dbReference>
<dbReference type="Proteomes" id="UP001378592">
    <property type="component" value="Unassembled WGS sequence"/>
</dbReference>
<keyword evidence="4" id="KW-1185">Reference proteome</keyword>
<dbReference type="PRINTS" id="PR00837">
    <property type="entry name" value="V5TPXLIKE"/>
</dbReference>
<dbReference type="InterPro" id="IPR035940">
    <property type="entry name" value="CAP_sf"/>
</dbReference>
<sequence length="260" mass="28939">MSLRAVGARSPVLLCAALCLLVARPALTYGTCSGKKMIRSGGLSCEDRQQILDWHNRLRQQVALGQVRGQPSAANMKEMVWDESLAAVAQRWADQCTVAHDHARDDGRFPVGQNLAATWTTRTTVTPEPDFHKHIDGWFNEVRSYNYQTSGFSAATGHYSQLVWGDTHLVGCGYSFYYDRSKGYTKLYVCNYGPGGNVLGEKPYKNGYPSCTSYGMKGSQKYQGLCEVNGYQSLGPSCGHYHNYIKQNPQYSGYTSYYGK</sequence>
<dbReference type="InterPro" id="IPR018244">
    <property type="entry name" value="Allrgn_V5/Tpx1_CS"/>
</dbReference>
<dbReference type="PROSITE" id="PS01009">
    <property type="entry name" value="CRISP_1"/>
    <property type="match status" value="1"/>
</dbReference>
<comment type="caution">
    <text evidence="3">The sequence shown here is derived from an EMBL/GenBank/DDBJ whole genome shotgun (WGS) entry which is preliminary data.</text>
</comment>
<dbReference type="AlphaFoldDB" id="A0AAN9VLY3"/>
<dbReference type="InterPro" id="IPR001283">
    <property type="entry name" value="CRISP-related"/>
</dbReference>
<dbReference type="CDD" id="cd05380">
    <property type="entry name" value="CAP_euk"/>
    <property type="match status" value="1"/>
</dbReference>
<evidence type="ECO:0000256" key="1">
    <source>
        <dbReference type="SAM" id="SignalP"/>
    </source>
</evidence>
<dbReference type="PROSITE" id="PS01010">
    <property type="entry name" value="CRISP_2"/>
    <property type="match status" value="1"/>
</dbReference>
<feature type="domain" description="SCP" evidence="2">
    <location>
        <begin position="46"/>
        <end position="200"/>
    </location>
</feature>
<keyword evidence="1" id="KW-0732">Signal</keyword>
<name>A0AAN9VLY3_9ORTH</name>
<accession>A0AAN9VLY3</accession>
<feature type="chain" id="PRO_5042915710" description="SCP domain-containing protein" evidence="1">
    <location>
        <begin position="29"/>
        <end position="260"/>
    </location>
</feature>
<reference evidence="3 4" key="1">
    <citation type="submission" date="2024-03" db="EMBL/GenBank/DDBJ databases">
        <title>The genome assembly and annotation of the cricket Gryllus longicercus Weissman &amp; Gray.</title>
        <authorList>
            <person name="Szrajer S."/>
            <person name="Gray D."/>
            <person name="Ylla G."/>
        </authorList>
    </citation>
    <scope>NUCLEOTIDE SEQUENCE [LARGE SCALE GENOMIC DNA]</scope>
    <source>
        <strain evidence="3">DAG 2021-001</strain>
        <tissue evidence="3">Whole body minus gut</tissue>
    </source>
</reference>
<dbReference type="Gene3D" id="3.40.33.10">
    <property type="entry name" value="CAP"/>
    <property type="match status" value="1"/>
</dbReference>
<dbReference type="PANTHER" id="PTHR10334">
    <property type="entry name" value="CYSTEINE-RICH SECRETORY PROTEIN-RELATED"/>
    <property type="match status" value="1"/>
</dbReference>
<dbReference type="PRINTS" id="PR00838">
    <property type="entry name" value="V5ALLERGEN"/>
</dbReference>
<dbReference type="SUPFAM" id="SSF55797">
    <property type="entry name" value="PR-1-like"/>
    <property type="match status" value="1"/>
</dbReference>
<dbReference type="EMBL" id="JAZDUA010000166">
    <property type="protein sequence ID" value="KAK7865761.1"/>
    <property type="molecule type" value="Genomic_DNA"/>
</dbReference>
<proteinExistence type="predicted"/>
<evidence type="ECO:0000313" key="3">
    <source>
        <dbReference type="EMBL" id="KAK7865761.1"/>
    </source>
</evidence>
<evidence type="ECO:0000313" key="4">
    <source>
        <dbReference type="Proteomes" id="UP001378592"/>
    </source>
</evidence>
<gene>
    <name evidence="3" type="ORF">R5R35_002090</name>
</gene>
<organism evidence="3 4">
    <name type="scientific">Gryllus longicercus</name>
    <dbReference type="NCBI Taxonomy" id="2509291"/>
    <lineage>
        <taxon>Eukaryota</taxon>
        <taxon>Metazoa</taxon>
        <taxon>Ecdysozoa</taxon>
        <taxon>Arthropoda</taxon>
        <taxon>Hexapoda</taxon>
        <taxon>Insecta</taxon>
        <taxon>Pterygota</taxon>
        <taxon>Neoptera</taxon>
        <taxon>Polyneoptera</taxon>
        <taxon>Orthoptera</taxon>
        <taxon>Ensifera</taxon>
        <taxon>Gryllidea</taxon>
        <taxon>Grylloidea</taxon>
        <taxon>Gryllidae</taxon>
        <taxon>Gryllinae</taxon>
        <taxon>Gryllus</taxon>
    </lineage>
</organism>
<evidence type="ECO:0000259" key="2">
    <source>
        <dbReference type="SMART" id="SM00198"/>
    </source>
</evidence>